<reference evidence="1 2" key="1">
    <citation type="submission" date="2019-10" db="EMBL/GenBank/DDBJ databases">
        <title>Georgenia wutianyii sp. nov. and Georgenia yuyongxinii sp. nov. isolated from plateau pika (Ochotona curzoniae) in the Qinghai-Tibet plateau of China.</title>
        <authorList>
            <person name="Tian Z."/>
        </authorList>
    </citation>
    <scope>NUCLEOTIDE SEQUENCE [LARGE SCALE GENOMIC DNA]</scope>
    <source>
        <strain evidence="1 2">JCM 19765</strain>
    </source>
</reference>
<proteinExistence type="predicted"/>
<gene>
    <name evidence="1" type="ORF">GB881_08700</name>
</gene>
<dbReference type="AlphaFoldDB" id="A0A6N7EJB1"/>
<dbReference type="OrthoDB" id="9148135at2"/>
<evidence type="ECO:0000313" key="1">
    <source>
        <dbReference type="EMBL" id="MPV37128.1"/>
    </source>
</evidence>
<accession>A0A6N7EJB1</accession>
<dbReference type="InterPro" id="IPR009351">
    <property type="entry name" value="AlkZ-like"/>
</dbReference>
<comment type="caution">
    <text evidence="1">The sequence shown here is derived from an EMBL/GenBank/DDBJ whole genome shotgun (WGS) entry which is preliminary data.</text>
</comment>
<dbReference type="PANTHER" id="PTHR38479:SF2">
    <property type="entry name" value="WINGED HELIX DNA-BINDING DOMAIN-CONTAINING PROTEIN"/>
    <property type="match status" value="1"/>
</dbReference>
<organism evidence="1 2">
    <name type="scientific">Georgenia subflava</name>
    <dbReference type="NCBI Taxonomy" id="1622177"/>
    <lineage>
        <taxon>Bacteria</taxon>
        <taxon>Bacillati</taxon>
        <taxon>Actinomycetota</taxon>
        <taxon>Actinomycetes</taxon>
        <taxon>Micrococcales</taxon>
        <taxon>Bogoriellaceae</taxon>
        <taxon>Georgenia</taxon>
    </lineage>
</organism>
<evidence type="ECO:0000313" key="2">
    <source>
        <dbReference type="Proteomes" id="UP000437709"/>
    </source>
</evidence>
<sequence length="369" mass="39166">MLRTTATEDAATTATAAADGGAITSTAAVADGGAAAVAAADGVTATTTATAADTTTPIASDADAADGGIVGALAVGEVVRSWPMRGTLHLVPAEDLGWMLSLTSERLIAGAARRRQQLGIDEPMLHRAAEVVQEALRGGGSLSRTELMALWERAGLLEAGQRGYHLLWNLSQRGLTCFGPLVGGEQRIVLLDEWVPRPRALERDEALGEWALRYFRGHGPATRKDFMWWTKLTGKEVTAALAVARPQLEVIDVDGADHFLDPATPQLLEENRRAARGVLLLPGFDELILGYQDRSATLPAEHADRIVPGGNGMFRPTVVAGGRVVGTWRRTGSGTRRRIEAEPFTTFTQAVERAVARRAGTFPAPVGPS</sequence>
<dbReference type="PANTHER" id="PTHR38479">
    <property type="entry name" value="LMO0824 PROTEIN"/>
    <property type="match status" value="1"/>
</dbReference>
<keyword evidence="2" id="KW-1185">Reference proteome</keyword>
<keyword evidence="1" id="KW-0238">DNA-binding</keyword>
<protein>
    <submittedName>
        <fullName evidence="1">Winged helix DNA-binding domain-containing protein</fullName>
    </submittedName>
</protein>
<dbReference type="Proteomes" id="UP000437709">
    <property type="component" value="Unassembled WGS sequence"/>
</dbReference>
<name>A0A6N7EJB1_9MICO</name>
<dbReference type="Pfam" id="PF06224">
    <property type="entry name" value="AlkZ-like"/>
    <property type="match status" value="1"/>
</dbReference>
<dbReference type="EMBL" id="WHPC01000026">
    <property type="protein sequence ID" value="MPV37128.1"/>
    <property type="molecule type" value="Genomic_DNA"/>
</dbReference>
<dbReference type="GO" id="GO:0003677">
    <property type="term" value="F:DNA binding"/>
    <property type="evidence" value="ECO:0007669"/>
    <property type="project" value="UniProtKB-KW"/>
</dbReference>